<dbReference type="Gene3D" id="2.60.120.10">
    <property type="entry name" value="Jelly Rolls"/>
    <property type="match status" value="1"/>
</dbReference>
<dbReference type="AlphaFoldDB" id="A0A7Z2ZN06"/>
<dbReference type="InterPro" id="IPR014710">
    <property type="entry name" value="RmlC-like_jellyroll"/>
</dbReference>
<dbReference type="RefSeq" id="WP_169281839.1">
    <property type="nucleotide sequence ID" value="NZ_CP051680.1"/>
</dbReference>
<organism evidence="5 6">
    <name type="scientific">Cohnella herbarum</name>
    <dbReference type="NCBI Taxonomy" id="2728023"/>
    <lineage>
        <taxon>Bacteria</taxon>
        <taxon>Bacillati</taxon>
        <taxon>Bacillota</taxon>
        <taxon>Bacilli</taxon>
        <taxon>Bacillales</taxon>
        <taxon>Paenibacillaceae</taxon>
        <taxon>Cohnella</taxon>
    </lineage>
</organism>
<dbReference type="Pfam" id="PF02311">
    <property type="entry name" value="AraC_binding"/>
    <property type="match status" value="1"/>
</dbReference>
<keyword evidence="3" id="KW-0804">Transcription</keyword>
<keyword evidence="1" id="KW-0805">Transcription regulation</keyword>
<dbReference type="PROSITE" id="PS01124">
    <property type="entry name" value="HTH_ARAC_FAMILY_2"/>
    <property type="match status" value="1"/>
</dbReference>
<evidence type="ECO:0000256" key="1">
    <source>
        <dbReference type="ARBA" id="ARBA00023015"/>
    </source>
</evidence>
<evidence type="ECO:0000256" key="3">
    <source>
        <dbReference type="ARBA" id="ARBA00023163"/>
    </source>
</evidence>
<dbReference type="InterPro" id="IPR037923">
    <property type="entry name" value="HTH-like"/>
</dbReference>
<dbReference type="GO" id="GO:0003700">
    <property type="term" value="F:DNA-binding transcription factor activity"/>
    <property type="evidence" value="ECO:0007669"/>
    <property type="project" value="InterPro"/>
</dbReference>
<dbReference type="KEGG" id="cheb:HH215_21945"/>
<keyword evidence="2" id="KW-0238">DNA-binding</keyword>
<evidence type="ECO:0000313" key="6">
    <source>
        <dbReference type="Proteomes" id="UP000502248"/>
    </source>
</evidence>
<reference evidence="5 6" key="1">
    <citation type="submission" date="2020-04" db="EMBL/GenBank/DDBJ databases">
        <title>Genome sequencing of novel species.</title>
        <authorList>
            <person name="Heo J."/>
            <person name="Kim S.-J."/>
            <person name="Kim J.-S."/>
            <person name="Hong S.-B."/>
            <person name="Kwon S.-W."/>
        </authorList>
    </citation>
    <scope>NUCLEOTIDE SEQUENCE [LARGE SCALE GENOMIC DNA]</scope>
    <source>
        <strain evidence="5 6">MFER-1</strain>
    </source>
</reference>
<dbReference type="Pfam" id="PF12833">
    <property type="entry name" value="HTH_18"/>
    <property type="match status" value="1"/>
</dbReference>
<dbReference type="InterPro" id="IPR009057">
    <property type="entry name" value="Homeodomain-like_sf"/>
</dbReference>
<dbReference type="PANTHER" id="PTHR43280">
    <property type="entry name" value="ARAC-FAMILY TRANSCRIPTIONAL REGULATOR"/>
    <property type="match status" value="1"/>
</dbReference>
<dbReference type="SUPFAM" id="SSF51215">
    <property type="entry name" value="Regulatory protein AraC"/>
    <property type="match status" value="1"/>
</dbReference>
<keyword evidence="6" id="KW-1185">Reference proteome</keyword>
<dbReference type="SUPFAM" id="SSF46689">
    <property type="entry name" value="Homeodomain-like"/>
    <property type="match status" value="1"/>
</dbReference>
<dbReference type="Gene3D" id="1.10.10.60">
    <property type="entry name" value="Homeodomain-like"/>
    <property type="match status" value="2"/>
</dbReference>
<gene>
    <name evidence="5" type="ORF">HH215_21945</name>
</gene>
<dbReference type="EMBL" id="CP051680">
    <property type="protein sequence ID" value="QJD85579.1"/>
    <property type="molecule type" value="Genomic_DNA"/>
</dbReference>
<name>A0A7Z2ZN06_9BACL</name>
<feature type="domain" description="HTH araC/xylS-type" evidence="4">
    <location>
        <begin position="188"/>
        <end position="286"/>
    </location>
</feature>
<dbReference type="Proteomes" id="UP000502248">
    <property type="component" value="Chromosome"/>
</dbReference>
<evidence type="ECO:0000313" key="5">
    <source>
        <dbReference type="EMBL" id="QJD85579.1"/>
    </source>
</evidence>
<protein>
    <submittedName>
        <fullName evidence="5">AraC family transcriptional regulator</fullName>
    </submittedName>
</protein>
<evidence type="ECO:0000256" key="2">
    <source>
        <dbReference type="ARBA" id="ARBA00023125"/>
    </source>
</evidence>
<evidence type="ECO:0000259" key="4">
    <source>
        <dbReference type="PROSITE" id="PS01124"/>
    </source>
</evidence>
<dbReference type="GO" id="GO:0043565">
    <property type="term" value="F:sequence-specific DNA binding"/>
    <property type="evidence" value="ECO:0007669"/>
    <property type="project" value="InterPro"/>
</dbReference>
<accession>A0A7Z2ZN06</accession>
<sequence>MHEVCLSASHYPYIRDVGTTLTTPGWIHPNRITDYHVLIYCVTGQMQVVEDGIAYVLREGDLFFLKKGVHHYGEEGTLTGTTTFWIHFYDGMHDLPESKSDLPNALSASSSYPISPKDYELRIALPKSINLIAHPSIRKKLASIHESYRTSRPLRHVHLSMETMGLLLEVFGYSQQKQSQSKSDLLVLKLARFLEEHCEQPLDTNRIRETFQLNYEYLSTLFKTKLGTSIFKYHEQRRVQKAAELLKYTTLNVSEVSDRLQFKSAYYFSRVFKKVMGDSPSDYMKNIYRV</sequence>
<dbReference type="SMART" id="SM00342">
    <property type="entry name" value="HTH_ARAC"/>
    <property type="match status" value="1"/>
</dbReference>
<dbReference type="PROSITE" id="PS00041">
    <property type="entry name" value="HTH_ARAC_FAMILY_1"/>
    <property type="match status" value="1"/>
</dbReference>
<dbReference type="PANTHER" id="PTHR43280:SF2">
    <property type="entry name" value="HTH-TYPE TRANSCRIPTIONAL REGULATOR EXSA"/>
    <property type="match status" value="1"/>
</dbReference>
<proteinExistence type="predicted"/>
<dbReference type="InterPro" id="IPR018062">
    <property type="entry name" value="HTH_AraC-typ_CS"/>
</dbReference>
<dbReference type="InterPro" id="IPR018060">
    <property type="entry name" value="HTH_AraC"/>
</dbReference>
<dbReference type="InterPro" id="IPR003313">
    <property type="entry name" value="AraC-bd"/>
</dbReference>